<dbReference type="Proteomes" id="UP000060699">
    <property type="component" value="Chromosome"/>
</dbReference>
<gene>
    <name evidence="1" type="ORF">RD2015_3756</name>
</gene>
<dbReference type="InterPro" id="IPR011042">
    <property type="entry name" value="6-blade_b-propeller_TolB-like"/>
</dbReference>
<dbReference type="InterPro" id="IPR036116">
    <property type="entry name" value="FN3_sf"/>
</dbReference>
<dbReference type="CDD" id="cd23418">
    <property type="entry name" value="beta-trefoil_Ricin_XLN-like"/>
    <property type="match status" value="1"/>
</dbReference>
<dbReference type="AlphaFoldDB" id="A0A0U2U8A6"/>
<keyword evidence="2" id="KW-1185">Reference proteome</keyword>
<dbReference type="PROSITE" id="PS50853">
    <property type="entry name" value="FN3"/>
    <property type="match status" value="1"/>
</dbReference>
<dbReference type="SUPFAM" id="SSF50952">
    <property type="entry name" value="Soluble quinoprotein glucose dehydrogenase"/>
    <property type="match status" value="1"/>
</dbReference>
<dbReference type="InterPro" id="IPR003961">
    <property type="entry name" value="FN3_dom"/>
</dbReference>
<name>A0A0U2U8A6_9BURK</name>
<dbReference type="OrthoDB" id="9770043at2"/>
<dbReference type="EMBL" id="CP013729">
    <property type="protein sequence ID" value="ALV08209.1"/>
    <property type="molecule type" value="Genomic_DNA"/>
</dbReference>
<dbReference type="RefSeq" id="WP_058936207.1">
    <property type="nucleotide sequence ID" value="NZ_CP013729.1"/>
</dbReference>
<organism evidence="1 2">
    <name type="scientific">Roseateles depolymerans</name>
    <dbReference type="NCBI Taxonomy" id="76731"/>
    <lineage>
        <taxon>Bacteria</taxon>
        <taxon>Pseudomonadati</taxon>
        <taxon>Pseudomonadota</taxon>
        <taxon>Betaproteobacteria</taxon>
        <taxon>Burkholderiales</taxon>
        <taxon>Sphaerotilaceae</taxon>
        <taxon>Roseateles</taxon>
    </lineage>
</organism>
<accession>A0A0U2U8A6</accession>
<proteinExistence type="predicted"/>
<dbReference type="Pfam" id="PF07995">
    <property type="entry name" value="GSDH"/>
    <property type="match status" value="1"/>
</dbReference>
<protein>
    <submittedName>
        <fullName evidence="1">Oxidoreductase</fullName>
    </submittedName>
</protein>
<dbReference type="SMART" id="SM00060">
    <property type="entry name" value="FN3"/>
    <property type="match status" value="2"/>
</dbReference>
<dbReference type="PANTHER" id="PTHR19328:SF13">
    <property type="entry name" value="HIPL1 PROTEIN"/>
    <property type="match status" value="1"/>
</dbReference>
<dbReference type="PROSITE" id="PS50231">
    <property type="entry name" value="RICIN_B_LECTIN"/>
    <property type="match status" value="1"/>
</dbReference>
<dbReference type="InterPro" id="IPR013783">
    <property type="entry name" value="Ig-like_fold"/>
</dbReference>
<dbReference type="InterPro" id="IPR000772">
    <property type="entry name" value="Ricin_B_lectin"/>
</dbReference>
<reference evidence="1 2" key="1">
    <citation type="submission" date="2015-12" db="EMBL/GenBank/DDBJ databases">
        <title>Complete genome of Roseateles depolymerans KCTC 42856.</title>
        <authorList>
            <person name="Kim K.M."/>
        </authorList>
    </citation>
    <scope>NUCLEOTIDE SEQUENCE [LARGE SCALE GENOMIC DNA]</scope>
    <source>
        <strain evidence="1 2">KCTC 42856</strain>
    </source>
</reference>
<dbReference type="CDD" id="cd00063">
    <property type="entry name" value="FN3"/>
    <property type="match status" value="2"/>
</dbReference>
<dbReference type="InterPro" id="IPR012938">
    <property type="entry name" value="Glc/Sorbosone_DH"/>
</dbReference>
<evidence type="ECO:0000313" key="2">
    <source>
        <dbReference type="Proteomes" id="UP000060699"/>
    </source>
</evidence>
<dbReference type="PATRIC" id="fig|76731.3.peg.3848"/>
<dbReference type="Gene3D" id="2.120.10.30">
    <property type="entry name" value="TolB, C-terminal domain"/>
    <property type="match status" value="1"/>
</dbReference>
<dbReference type="Pfam" id="PF00652">
    <property type="entry name" value="Ricin_B_lectin"/>
    <property type="match status" value="1"/>
</dbReference>
<evidence type="ECO:0000313" key="1">
    <source>
        <dbReference type="EMBL" id="ALV08209.1"/>
    </source>
</evidence>
<dbReference type="SUPFAM" id="SSF50370">
    <property type="entry name" value="Ricin B-like lectins"/>
    <property type="match status" value="1"/>
</dbReference>
<dbReference type="SUPFAM" id="SSF49265">
    <property type="entry name" value="Fibronectin type III"/>
    <property type="match status" value="1"/>
</dbReference>
<dbReference type="SMART" id="SM00458">
    <property type="entry name" value="RICIN"/>
    <property type="match status" value="1"/>
</dbReference>
<dbReference type="Gene3D" id="2.60.40.10">
    <property type="entry name" value="Immunoglobulins"/>
    <property type="match status" value="2"/>
</dbReference>
<dbReference type="KEGG" id="rdp:RD2015_3756"/>
<dbReference type="Gene3D" id="2.80.10.50">
    <property type="match status" value="1"/>
</dbReference>
<dbReference type="PANTHER" id="PTHR19328">
    <property type="entry name" value="HEDGEHOG-INTERACTING PROTEIN"/>
    <property type="match status" value="1"/>
</dbReference>
<dbReference type="NCBIfam" id="NF035930">
    <property type="entry name" value="lectin_2"/>
    <property type="match status" value="1"/>
</dbReference>
<dbReference type="InterPro" id="IPR011041">
    <property type="entry name" value="Quinoprot_gluc/sorb_DH_b-prop"/>
</dbReference>
<dbReference type="InterPro" id="IPR035992">
    <property type="entry name" value="Ricin_B-like_lectins"/>
</dbReference>
<dbReference type="STRING" id="76731.RD2015_3756"/>
<sequence length="689" mass="72682" precursor="true">MHAGRFLSWCSAVFAALGVVAAMSWPAAAQAATTTLVGQGSSRCLDVQGGSGSAPGAAMIIYDCHGASNQVFEFTAAGEIRVMNGTRCLDAYQQGTALGTVVVAYTCNGQANQKWTYNNNGTITGRQSGLCLDVYRGLTAASTPVILYTCRATSNQVWVRNDGVVIDTQAPTPPTRLAVSNLQCRSATLSWSASTDNIGVAFYDVYHDGQQMTTVTGNTLATTLTLSPGANWGLYVNARDAAGNVSQASATLPVSVPQCSSDTQPPTVPGGLTASATGTSVALKWNAATDNVGVVAYDLYRNGTKIGSTAALTYTENALAANTTYRYAVAARDAQNNASTRSTEVSVTTGGSCSSAVCSVTQVSTETDLPWGMLALPDGQLLYTRRDVRDVVRLNPTTGVKTSIGALPNAAGTDGEGGAMGLAAAPGFPTTDNWLYIMYTTPTDNRVVRVRYVNSTLDLSSLQVLLSGIARNKYHNGGRLRYGPDGKLYVATGDAQNGDFAQNTSHLSGKVLRMNVDGTTPSDNPFGNLVWSYGHRNPQGLAFDAQGRLWEQEFGDSTMDETNLIQKGGNYGWPICEGTLSRSGTGCATAGFIAPKRTYPVADGSCSGIAIVRQALYVACQRGERVYRHEISGDSLINTQELFRGTYGRIKTVEPSIDGNLWLSTTNGGDKDNIANNSNNKIIKINLGP</sequence>